<comment type="function">
    <text evidence="3">Flagellin is the subunit protein which polymerizes to form the filaments of bacterial flagella.</text>
</comment>
<name>A0ABZ1CCB8_9BACT</name>
<dbReference type="Gene3D" id="1.20.1330.10">
    <property type="entry name" value="f41 fragment of flagellin, N-terminal domain"/>
    <property type="match status" value="1"/>
</dbReference>
<evidence type="ECO:0000313" key="7">
    <source>
        <dbReference type="Proteomes" id="UP000738431"/>
    </source>
</evidence>
<reference evidence="6 7" key="1">
    <citation type="submission" date="2023-12" db="EMBL/GenBank/DDBJ databases">
        <title>Description of an unclassified Opitutus bacterium of Verrucomicrobiota.</title>
        <authorList>
            <person name="Zhang D.-F."/>
        </authorList>
    </citation>
    <scope>NUCLEOTIDE SEQUENCE [LARGE SCALE GENOMIC DNA]</scope>
    <source>
        <strain evidence="6 7">WL0086</strain>
    </source>
</reference>
<keyword evidence="7" id="KW-1185">Reference proteome</keyword>
<comment type="similarity">
    <text evidence="1 3">Belongs to the bacterial flagellin family.</text>
</comment>
<dbReference type="InterPro" id="IPR042187">
    <property type="entry name" value="Flagellin_C_sub2"/>
</dbReference>
<dbReference type="Gene3D" id="6.10.10.10">
    <property type="entry name" value="Flagellar export chaperone, C-terminal domain"/>
    <property type="match status" value="1"/>
</dbReference>
<gene>
    <name evidence="6" type="ORF">K1X11_007875</name>
</gene>
<evidence type="ECO:0000313" key="6">
    <source>
        <dbReference type="EMBL" id="WRQ89323.1"/>
    </source>
</evidence>
<dbReference type="Proteomes" id="UP000738431">
    <property type="component" value="Chromosome"/>
</dbReference>
<keyword evidence="6" id="KW-0282">Flagellum</keyword>
<keyword evidence="3" id="KW-0964">Secreted</keyword>
<proteinExistence type="inferred from homology"/>
<evidence type="ECO:0000259" key="4">
    <source>
        <dbReference type="Pfam" id="PF00669"/>
    </source>
</evidence>
<comment type="subcellular location">
    <subcellularLocation>
        <location evidence="3">Secreted</location>
    </subcellularLocation>
    <subcellularLocation>
        <location evidence="3">Bacterial flagellum</location>
    </subcellularLocation>
</comment>
<dbReference type="InterPro" id="IPR001029">
    <property type="entry name" value="Flagellin_N"/>
</dbReference>
<evidence type="ECO:0000259" key="5">
    <source>
        <dbReference type="Pfam" id="PF00700"/>
    </source>
</evidence>
<feature type="domain" description="Flagellin N-terminal" evidence="4">
    <location>
        <begin position="5"/>
        <end position="137"/>
    </location>
</feature>
<evidence type="ECO:0000256" key="1">
    <source>
        <dbReference type="ARBA" id="ARBA00005709"/>
    </source>
</evidence>
<keyword evidence="6" id="KW-0966">Cell projection</keyword>
<dbReference type="InterPro" id="IPR001492">
    <property type="entry name" value="Flagellin"/>
</dbReference>
<organism evidence="6 7">
    <name type="scientific">Actomonas aquatica</name>
    <dbReference type="NCBI Taxonomy" id="2866162"/>
    <lineage>
        <taxon>Bacteria</taxon>
        <taxon>Pseudomonadati</taxon>
        <taxon>Verrucomicrobiota</taxon>
        <taxon>Opitutia</taxon>
        <taxon>Opitutales</taxon>
        <taxon>Opitutaceae</taxon>
        <taxon>Actomonas</taxon>
    </lineage>
</organism>
<dbReference type="EMBL" id="CP139781">
    <property type="protein sequence ID" value="WRQ89323.1"/>
    <property type="molecule type" value="Genomic_DNA"/>
</dbReference>
<evidence type="ECO:0000256" key="2">
    <source>
        <dbReference type="ARBA" id="ARBA00023143"/>
    </source>
</evidence>
<keyword evidence="6" id="KW-0969">Cilium</keyword>
<sequence>MAVVINTNTAAAQASNNLAASTSMLQKSLNRLSSGSKIVNPSDDAGGLAVSMKLSAAAKRSGAVQTNIGNAVSFLQTQDGALKVAGKVLDRMSELKTLYSDPTKNSSDLANYDKEFTALQTQLTAVAGEKFNSVSLFGSSSLTVNTTEDQTSASVSMAGRDLTSTGTGVGALTATSVTDLGDINLSDITTAIQNVATFRAENGAEQSRLGFASELVSVNKSNLEAANSRITDVDVAEESTQLARYNTLVQAGTAMLSQANSSAQTALRLLG</sequence>
<dbReference type="SUPFAM" id="SSF64518">
    <property type="entry name" value="Phase 1 flagellin"/>
    <property type="match status" value="1"/>
</dbReference>
<dbReference type="PRINTS" id="PR00207">
    <property type="entry name" value="FLAGELLIN"/>
</dbReference>
<dbReference type="PANTHER" id="PTHR42792:SF2">
    <property type="entry name" value="FLAGELLIN"/>
    <property type="match status" value="1"/>
</dbReference>
<dbReference type="RefSeq" id="WP_221029986.1">
    <property type="nucleotide sequence ID" value="NZ_CP139781.1"/>
</dbReference>
<dbReference type="InterPro" id="IPR046358">
    <property type="entry name" value="Flagellin_C"/>
</dbReference>
<dbReference type="Pfam" id="PF00669">
    <property type="entry name" value="Flagellin_N"/>
    <property type="match status" value="1"/>
</dbReference>
<accession>A0ABZ1CCB8</accession>
<evidence type="ECO:0000256" key="3">
    <source>
        <dbReference type="RuleBase" id="RU362073"/>
    </source>
</evidence>
<keyword evidence="2 3" id="KW-0975">Bacterial flagellum</keyword>
<dbReference type="Pfam" id="PF00700">
    <property type="entry name" value="Flagellin_C"/>
    <property type="match status" value="1"/>
</dbReference>
<protein>
    <recommendedName>
        <fullName evidence="3">Flagellin</fullName>
    </recommendedName>
</protein>
<dbReference type="PANTHER" id="PTHR42792">
    <property type="entry name" value="FLAGELLIN"/>
    <property type="match status" value="1"/>
</dbReference>
<feature type="domain" description="Flagellin C-terminal" evidence="5">
    <location>
        <begin position="187"/>
        <end position="270"/>
    </location>
</feature>